<feature type="region of interest" description="Disordered" evidence="1">
    <location>
        <begin position="35"/>
        <end position="65"/>
    </location>
</feature>
<gene>
    <name evidence="2" type="ORF">LEP1GSC194_1864</name>
</gene>
<accession>M6CRM3</accession>
<proteinExistence type="predicted"/>
<dbReference type="AlphaFoldDB" id="M6CRM3"/>
<name>M6CRM3_9LEPT</name>
<reference evidence="2 3" key="1">
    <citation type="submission" date="2013-01" db="EMBL/GenBank/DDBJ databases">
        <authorList>
            <person name="Harkins D.M."/>
            <person name="Durkin A.S."/>
            <person name="Brinkac L.M."/>
            <person name="Haft D.H."/>
            <person name="Selengut J.D."/>
            <person name="Sanka R."/>
            <person name="DePew J."/>
            <person name="Purushe J."/>
            <person name="Galloway R.L."/>
            <person name="Vinetz J.M."/>
            <person name="Sutton G.G."/>
            <person name="Nierman W.C."/>
            <person name="Fouts D.E."/>
        </authorList>
    </citation>
    <scope>NUCLEOTIDE SEQUENCE [LARGE SCALE GENOMIC DNA]</scope>
    <source>
        <strain evidence="2 3">79601</strain>
    </source>
</reference>
<evidence type="ECO:0000313" key="3">
    <source>
        <dbReference type="Proteomes" id="UP000011988"/>
    </source>
</evidence>
<comment type="caution">
    <text evidence="2">The sequence shown here is derived from an EMBL/GenBank/DDBJ whole genome shotgun (WGS) entry which is preliminary data.</text>
</comment>
<dbReference type="PATRIC" id="fig|1218565.3.peg.3284"/>
<evidence type="ECO:0000313" key="2">
    <source>
        <dbReference type="EMBL" id="EMJ93186.1"/>
    </source>
</evidence>
<evidence type="ECO:0000256" key="1">
    <source>
        <dbReference type="SAM" id="MobiDB-lite"/>
    </source>
</evidence>
<dbReference type="Proteomes" id="UP000011988">
    <property type="component" value="Unassembled WGS sequence"/>
</dbReference>
<sequence length="65" mass="7357">MISEDTDPYGLVWSQVFNQISFLKVRFFRFVAGYGSRDSSANSSVDRNQGTKKPGFNSGFLEEKI</sequence>
<organism evidence="2 3">
    <name type="scientific">Leptospira alstonii serovar Sichuan str. 79601</name>
    <dbReference type="NCBI Taxonomy" id="1218565"/>
    <lineage>
        <taxon>Bacteria</taxon>
        <taxon>Pseudomonadati</taxon>
        <taxon>Spirochaetota</taxon>
        <taxon>Spirochaetia</taxon>
        <taxon>Leptospirales</taxon>
        <taxon>Leptospiraceae</taxon>
        <taxon>Leptospira</taxon>
    </lineage>
</organism>
<dbReference type="EMBL" id="ANIK01000071">
    <property type="protein sequence ID" value="EMJ93186.1"/>
    <property type="molecule type" value="Genomic_DNA"/>
</dbReference>
<feature type="compositionally biased region" description="Polar residues" evidence="1">
    <location>
        <begin position="37"/>
        <end position="48"/>
    </location>
</feature>
<protein>
    <submittedName>
        <fullName evidence="2">Uncharacterized protein</fullName>
    </submittedName>
</protein>